<feature type="compositionally biased region" description="Basic and acidic residues" evidence="1">
    <location>
        <begin position="1"/>
        <end position="17"/>
    </location>
</feature>
<feature type="compositionally biased region" description="Gly residues" evidence="1">
    <location>
        <begin position="368"/>
        <end position="377"/>
    </location>
</feature>
<reference evidence="2" key="1">
    <citation type="journal article" date="2020" name="bioRxiv">
        <title>Comparative genomics of Chlamydomonas.</title>
        <authorList>
            <person name="Craig R.J."/>
            <person name="Hasan A.R."/>
            <person name="Ness R.W."/>
            <person name="Keightley P.D."/>
        </authorList>
    </citation>
    <scope>NUCLEOTIDE SEQUENCE</scope>
    <source>
        <strain evidence="2">CCAP 11/173</strain>
    </source>
</reference>
<keyword evidence="3" id="KW-1185">Reference proteome</keyword>
<feature type="compositionally biased region" description="Polar residues" evidence="1">
    <location>
        <begin position="400"/>
        <end position="412"/>
    </location>
</feature>
<evidence type="ECO:0008006" key="4">
    <source>
        <dbReference type="Google" id="ProtNLM"/>
    </source>
</evidence>
<dbReference type="GO" id="GO:0061665">
    <property type="term" value="F:SUMO ligase activity"/>
    <property type="evidence" value="ECO:0007669"/>
    <property type="project" value="TreeGrafter"/>
</dbReference>
<dbReference type="EMBL" id="JAEHOD010000001">
    <property type="protein sequence ID" value="KAG2455027.1"/>
    <property type="molecule type" value="Genomic_DNA"/>
</dbReference>
<dbReference type="GO" id="GO:0000785">
    <property type="term" value="C:chromatin"/>
    <property type="evidence" value="ECO:0007669"/>
    <property type="project" value="TreeGrafter"/>
</dbReference>
<gene>
    <name evidence="2" type="ORF">HYH02_000852</name>
</gene>
<sequence>MADERPAKRSRSLEHEPQSVCGGFTPAAIFGKPAAAETTTVVAAVSTTGVTTANGKTPLQQQQQQQQQQQGSQPTIPSRVSSHSGAGSSRAAPHPHAPQSKAAPAPGLAQLQPAPGSLQWLLQRQQQQQQQQQAVATMLAPIPEWAQAALDGLDAFWVPTATLAVLVTQPTGPAPGSHGQLQCVSAMFTVPPAALADIAERRAQARLVCVQPEDAAAAAAGAAAGVGLAPAAGAGSAAAAPTSLPPVRRIHMYGGSHVVLNGRPYEVTKEDRIDLLLEPNQADQAVDLSSGLRAGVNQLSLFWPVGVAGGVAVLRLCRGPLTAQEVLAGAGPGRLAPPLPLPLMVAHLRARLEPVDMEAEAEPEEGAGHGQGGGAGGQAEDKTPAAQRCGSAETDGGGTRNQASPGSTSESPAQVPPPAATAIADSAAALTTTVAATTSASAPPATTSASAPPATTSASAPPATTSASAPPATTSASAPPAADAHGRVSISLRCPLSGGVVVRPGHLGATAATHPLAFFDLPVFLEQARATGCWACPATGMLGSIHDLRPHAYLSEVMRTLDANGVPRGKVEAIDVLPCGRWRPRDSRVPFLEVPLPLPLSRGVGAEAGRAGADAGVGVAGPAEAGGAVDGVVLPPPPRFDVRLLDPEEEDGRDVVDLTDD</sequence>
<dbReference type="Gene3D" id="3.30.40.10">
    <property type="entry name" value="Zinc/RING finger domain, C3HC4 (zinc finger)"/>
    <property type="match status" value="1"/>
</dbReference>
<feature type="region of interest" description="Disordered" evidence="1">
    <location>
        <begin position="52"/>
        <end position="112"/>
    </location>
</feature>
<dbReference type="PANTHER" id="PTHR10782">
    <property type="entry name" value="ZINC FINGER MIZ DOMAIN-CONTAINING PROTEIN"/>
    <property type="match status" value="1"/>
</dbReference>
<protein>
    <recommendedName>
        <fullName evidence="4">SP-RING-type domain-containing protein</fullName>
    </recommendedName>
</protein>
<feature type="region of interest" description="Disordered" evidence="1">
    <location>
        <begin position="357"/>
        <end position="419"/>
    </location>
</feature>
<feature type="compositionally biased region" description="Low complexity" evidence="1">
    <location>
        <begin position="102"/>
        <end position="112"/>
    </location>
</feature>
<feature type="region of interest" description="Disordered" evidence="1">
    <location>
        <begin position="1"/>
        <end position="26"/>
    </location>
</feature>
<proteinExistence type="predicted"/>
<feature type="compositionally biased region" description="Acidic residues" evidence="1">
    <location>
        <begin position="647"/>
        <end position="661"/>
    </location>
</feature>
<organism evidence="2 3">
    <name type="scientific">Chlamydomonas schloesseri</name>
    <dbReference type="NCBI Taxonomy" id="2026947"/>
    <lineage>
        <taxon>Eukaryota</taxon>
        <taxon>Viridiplantae</taxon>
        <taxon>Chlorophyta</taxon>
        <taxon>core chlorophytes</taxon>
        <taxon>Chlorophyceae</taxon>
        <taxon>CS clade</taxon>
        <taxon>Chlamydomonadales</taxon>
        <taxon>Chlamydomonadaceae</taxon>
        <taxon>Chlamydomonas</taxon>
    </lineage>
</organism>
<evidence type="ECO:0000313" key="2">
    <source>
        <dbReference type="EMBL" id="KAG2455027.1"/>
    </source>
</evidence>
<dbReference type="GO" id="GO:0016925">
    <property type="term" value="P:protein sumoylation"/>
    <property type="evidence" value="ECO:0007669"/>
    <property type="project" value="TreeGrafter"/>
</dbReference>
<dbReference type="PANTHER" id="PTHR10782:SF4">
    <property type="entry name" value="TONALLI, ISOFORM E"/>
    <property type="match status" value="1"/>
</dbReference>
<feature type="compositionally biased region" description="Low complexity" evidence="1">
    <location>
        <begin position="77"/>
        <end position="94"/>
    </location>
</feature>
<accession>A0A835WX35</accession>
<feature type="region of interest" description="Disordered" evidence="1">
    <location>
        <begin position="438"/>
        <end position="482"/>
    </location>
</feature>
<dbReference type="Proteomes" id="UP000613740">
    <property type="component" value="Unassembled WGS sequence"/>
</dbReference>
<dbReference type="AlphaFoldDB" id="A0A835WX35"/>
<dbReference type="InterPro" id="IPR013083">
    <property type="entry name" value="Znf_RING/FYVE/PHD"/>
</dbReference>
<feature type="compositionally biased region" description="Low complexity" evidence="1">
    <location>
        <begin position="60"/>
        <end position="70"/>
    </location>
</feature>
<comment type="caution">
    <text evidence="2">The sequence shown here is derived from an EMBL/GenBank/DDBJ whole genome shotgun (WGS) entry which is preliminary data.</text>
</comment>
<evidence type="ECO:0000256" key="1">
    <source>
        <dbReference type="SAM" id="MobiDB-lite"/>
    </source>
</evidence>
<dbReference type="OrthoDB" id="543208at2759"/>
<evidence type="ECO:0000313" key="3">
    <source>
        <dbReference type="Proteomes" id="UP000613740"/>
    </source>
</evidence>
<name>A0A835WX35_9CHLO</name>
<feature type="region of interest" description="Disordered" evidence="1">
    <location>
        <begin position="639"/>
        <end position="661"/>
    </location>
</feature>